<feature type="transmembrane region" description="Helical" evidence="2">
    <location>
        <begin position="162"/>
        <end position="186"/>
    </location>
</feature>
<reference evidence="3 4" key="1">
    <citation type="submission" date="2014-04" db="EMBL/GenBank/DDBJ databases">
        <title>Evolutionary Origins and Diversification of the Mycorrhizal Mutualists.</title>
        <authorList>
            <consortium name="DOE Joint Genome Institute"/>
            <consortium name="Mycorrhizal Genomics Consortium"/>
            <person name="Kohler A."/>
            <person name="Kuo A."/>
            <person name="Nagy L.G."/>
            <person name="Floudas D."/>
            <person name="Copeland A."/>
            <person name="Barry K.W."/>
            <person name="Cichocki N."/>
            <person name="Veneault-Fourrey C."/>
            <person name="LaButti K."/>
            <person name="Lindquist E.A."/>
            <person name="Lipzen A."/>
            <person name="Lundell T."/>
            <person name="Morin E."/>
            <person name="Murat C."/>
            <person name="Riley R."/>
            <person name="Ohm R."/>
            <person name="Sun H."/>
            <person name="Tunlid A."/>
            <person name="Henrissat B."/>
            <person name="Grigoriev I.V."/>
            <person name="Hibbett D.S."/>
            <person name="Martin F."/>
        </authorList>
    </citation>
    <scope>NUCLEOTIDE SEQUENCE [LARGE SCALE GENOMIC DNA]</scope>
    <source>
        <strain evidence="3 4">FD-317 M1</strain>
    </source>
</reference>
<proteinExistence type="predicted"/>
<organism evidence="3 4">
    <name type="scientific">Collybiopsis luxurians FD-317 M1</name>
    <dbReference type="NCBI Taxonomy" id="944289"/>
    <lineage>
        <taxon>Eukaryota</taxon>
        <taxon>Fungi</taxon>
        <taxon>Dikarya</taxon>
        <taxon>Basidiomycota</taxon>
        <taxon>Agaricomycotina</taxon>
        <taxon>Agaricomycetes</taxon>
        <taxon>Agaricomycetidae</taxon>
        <taxon>Agaricales</taxon>
        <taxon>Marasmiineae</taxon>
        <taxon>Omphalotaceae</taxon>
        <taxon>Collybiopsis</taxon>
        <taxon>Collybiopsis luxurians</taxon>
    </lineage>
</organism>
<keyword evidence="2" id="KW-1133">Transmembrane helix</keyword>
<keyword evidence="2" id="KW-0472">Membrane</keyword>
<gene>
    <name evidence="3" type="ORF">GYMLUDRAFT_997362</name>
</gene>
<sequence length="698" mass="76298">MFEGWIYFALALLEFLSHILTAVRDDLEVFRIVDIVLGAFSSLPLLFYTFFLCIFSWTYLMDAIPQWLQRLGKFFMVVLIPVVVGLNAVSSFIGITHRSINSTVEVGFSSPNDKTLWTFLTDFDIGFIVGYQILHFLFAFLRLAKAFLEQGRIESTEADEALLVRGTAWIVLGIKVGAIETAIAFVPQFFGTTLARRILRAVGRGSLVFGLLRGLDVAEDFQHIREEIQAGNKNRSFRGSRIRPLVSDRRLSALRQFSPEVPSRGAVLSPILEGDTPLGTARTVMSPGQRVAVLLDSSGASAPTLEMRFSALNMPSPADIVEGMGNRPELMSHSQRSSYYANSTMTRQTIGVSEAQPPSRSTGTAESPRQRNLDVVTHASNVGAQAGVWNSENPLAYSVVKDPTSQFTDLPPGVTAVSQQARQDLYIDTSLSSSPPKRSNSHNRKPAPRASLVLGSTSADPDAFEGEGRMNIPSLLESSEHAHQMGLALNAADSWAAAGSHFSYPPGSPRTSSAYSTSPTTGITEEAFKFDMERRTSRGSRAHVSAVQSHLPWVLENDPPESETHTRGKSTDTLASSRFQRPESEEYDVGYSEEPSAEPTPRRSNSGSRSSRSRRSRSAGRIKSVGQAPRRTPTLTQSSYARESVYIQPIFIPPQQGGNSNVELEQGTLNGSILSHGQAFRDSDVLGGSNESAEFHAI</sequence>
<dbReference type="EMBL" id="KN834771">
    <property type="protein sequence ID" value="KIK61502.1"/>
    <property type="molecule type" value="Genomic_DNA"/>
</dbReference>
<dbReference type="HOGENOM" id="CLU_394854_0_0_1"/>
<dbReference type="OrthoDB" id="3219582at2759"/>
<feature type="transmembrane region" description="Helical" evidence="2">
    <location>
        <begin position="35"/>
        <end position="60"/>
    </location>
</feature>
<evidence type="ECO:0000313" key="3">
    <source>
        <dbReference type="EMBL" id="KIK61502.1"/>
    </source>
</evidence>
<feature type="region of interest" description="Disordered" evidence="1">
    <location>
        <begin position="533"/>
        <end position="636"/>
    </location>
</feature>
<keyword evidence="4" id="KW-1185">Reference proteome</keyword>
<dbReference type="Proteomes" id="UP000053593">
    <property type="component" value="Unassembled WGS sequence"/>
</dbReference>
<evidence type="ECO:0000313" key="4">
    <source>
        <dbReference type="Proteomes" id="UP000053593"/>
    </source>
</evidence>
<feature type="region of interest" description="Disordered" evidence="1">
    <location>
        <begin position="350"/>
        <end position="371"/>
    </location>
</feature>
<dbReference type="AlphaFoldDB" id="A0A0D0CQZ6"/>
<evidence type="ECO:0000256" key="1">
    <source>
        <dbReference type="SAM" id="MobiDB-lite"/>
    </source>
</evidence>
<accession>A0A0D0CQZ6</accession>
<feature type="compositionally biased region" description="Basic residues" evidence="1">
    <location>
        <begin position="611"/>
        <end position="620"/>
    </location>
</feature>
<feature type="region of interest" description="Disordered" evidence="1">
    <location>
        <begin position="428"/>
        <end position="469"/>
    </location>
</feature>
<feature type="compositionally biased region" description="Polar residues" evidence="1">
    <location>
        <begin position="350"/>
        <end position="367"/>
    </location>
</feature>
<keyword evidence="2" id="KW-0812">Transmembrane</keyword>
<feature type="transmembrane region" description="Helical" evidence="2">
    <location>
        <begin position="116"/>
        <end position="141"/>
    </location>
</feature>
<feature type="transmembrane region" description="Helical" evidence="2">
    <location>
        <begin position="5"/>
        <end position="23"/>
    </location>
</feature>
<name>A0A0D0CQZ6_9AGAR</name>
<feature type="transmembrane region" description="Helical" evidence="2">
    <location>
        <begin position="72"/>
        <end position="96"/>
    </location>
</feature>
<protein>
    <submittedName>
        <fullName evidence="3">Uncharacterized protein</fullName>
    </submittedName>
</protein>
<evidence type="ECO:0000256" key="2">
    <source>
        <dbReference type="SAM" id="Phobius"/>
    </source>
</evidence>